<feature type="domain" description="Zn(2)-C6 fungal-type" evidence="5">
    <location>
        <begin position="258"/>
        <end position="287"/>
    </location>
</feature>
<dbReference type="SMART" id="SM00066">
    <property type="entry name" value="GAL4"/>
    <property type="match status" value="1"/>
</dbReference>
<dbReference type="SMART" id="SM00906">
    <property type="entry name" value="Fungal_trans"/>
    <property type="match status" value="1"/>
</dbReference>
<gene>
    <name evidence="6" type="ORF">I306_04780</name>
</gene>
<dbReference type="SUPFAM" id="SSF57701">
    <property type="entry name" value="Zn2/Cys6 DNA-binding domain"/>
    <property type="match status" value="1"/>
</dbReference>
<dbReference type="PANTHER" id="PTHR31001:SF56">
    <property type="entry name" value="ZN(2)-C6 FUNGAL-TYPE DOMAIN-CONTAINING PROTEIN"/>
    <property type="match status" value="1"/>
</dbReference>
<evidence type="ECO:0000256" key="4">
    <source>
        <dbReference type="SAM" id="MobiDB-lite"/>
    </source>
</evidence>
<dbReference type="PROSITE" id="PS50048">
    <property type="entry name" value="ZN2_CY6_FUNGAL_2"/>
    <property type="match status" value="1"/>
</dbReference>
<dbReference type="InterPro" id="IPR001138">
    <property type="entry name" value="Zn2Cys6_DnaBD"/>
</dbReference>
<dbReference type="CDD" id="cd12148">
    <property type="entry name" value="fungal_TF_MHR"/>
    <property type="match status" value="1"/>
</dbReference>
<dbReference type="Pfam" id="PF04082">
    <property type="entry name" value="Fungal_trans"/>
    <property type="match status" value="1"/>
</dbReference>
<organism evidence="6 7">
    <name type="scientific">Cryptococcus gattii EJB2</name>
    <dbReference type="NCBI Taxonomy" id="1296103"/>
    <lineage>
        <taxon>Eukaryota</taxon>
        <taxon>Fungi</taxon>
        <taxon>Dikarya</taxon>
        <taxon>Basidiomycota</taxon>
        <taxon>Agaricomycotina</taxon>
        <taxon>Tremellomycetes</taxon>
        <taxon>Tremellales</taxon>
        <taxon>Cryptococcaceae</taxon>
        <taxon>Cryptococcus</taxon>
        <taxon>Cryptococcus gattii species complex</taxon>
    </lineage>
</organism>
<keyword evidence="3" id="KW-0539">Nucleus</keyword>
<comment type="subcellular location">
    <subcellularLocation>
        <location evidence="1">Nucleus</location>
    </subcellularLocation>
</comment>
<dbReference type="PANTHER" id="PTHR31001">
    <property type="entry name" value="UNCHARACTERIZED TRANSCRIPTIONAL REGULATORY PROTEIN"/>
    <property type="match status" value="1"/>
</dbReference>
<feature type="region of interest" description="Disordered" evidence="4">
    <location>
        <begin position="332"/>
        <end position="393"/>
    </location>
</feature>
<reference evidence="6 7" key="1">
    <citation type="submission" date="2015-01" db="EMBL/GenBank/DDBJ databases">
        <title>The Genome Sequence of Cryptococcus gattii EJB2.</title>
        <authorList>
            <consortium name="The Broad Institute Genomics Platform"/>
            <person name="Cuomo C."/>
            <person name="Litvintseva A."/>
            <person name="Chen Y."/>
            <person name="Heitman J."/>
            <person name="Sun S."/>
            <person name="Springer D."/>
            <person name="Dromer F."/>
            <person name="Young S."/>
            <person name="Zeng Q."/>
            <person name="Gargeya S."/>
            <person name="Abouelleil A."/>
            <person name="Alvarado L."/>
            <person name="Chapman S.B."/>
            <person name="Gainer-Dewar J."/>
            <person name="Goldberg J."/>
            <person name="Griggs A."/>
            <person name="Gujja S."/>
            <person name="Hansen M."/>
            <person name="Howarth C."/>
            <person name="Imamovic A."/>
            <person name="Larimer J."/>
            <person name="Murphy C."/>
            <person name="Naylor J."/>
            <person name="Pearson M."/>
            <person name="Priest M."/>
            <person name="Roberts A."/>
            <person name="Saif S."/>
            <person name="Shea T."/>
            <person name="Sykes S."/>
            <person name="Wortman J."/>
            <person name="Nusbaum C."/>
            <person name="Birren B."/>
        </authorList>
    </citation>
    <scope>NUCLEOTIDE SEQUENCE [LARGE SCALE GENOMIC DNA]</scope>
    <source>
        <strain evidence="6 7">EJB2</strain>
    </source>
</reference>
<dbReference type="CDD" id="cd00067">
    <property type="entry name" value="GAL4"/>
    <property type="match status" value="1"/>
</dbReference>
<dbReference type="InterPro" id="IPR036864">
    <property type="entry name" value="Zn2-C6_fun-type_DNA-bd_sf"/>
</dbReference>
<evidence type="ECO:0000259" key="5">
    <source>
        <dbReference type="PROSITE" id="PS50048"/>
    </source>
</evidence>
<evidence type="ECO:0000313" key="6">
    <source>
        <dbReference type="EMBL" id="KIR78162.1"/>
    </source>
</evidence>
<dbReference type="InterPro" id="IPR007219">
    <property type="entry name" value="XnlR_reg_dom"/>
</dbReference>
<sequence length="698" mass="78017">MSADYSMYSRPPPPPVHGHEPTRMYAIPPPQYQDYYRDYYQPPPQRFQHEHEYTLGHSQLSPPHPHPSYSHPYSHPAAPQPHMISYPPPPSWRPEPSSPFHHQSALPPTAHHSSVNEQSTSHADEKLKAESSTAAVTENANLLPRKRGRPRKHPLPVVPPDTGKDERASAAKQRDKKHSRGSEEHMNAGQMGQETGSDELEAGLALAGLKRRESAPAPIPDGTPESVKRVKRENDDEKDEKKEKESQVKKRGEGLKKSCAECRRLKAKCDRVFPCSNCKRRGCALVCPDGDLSCMNGKRLVLASTKQLHERIQQLEAALLQAHRATSSSTHPLLAPEYLDGGFASLPNENTDGRGEETKSPRPPLPEGSPIHAMSSPSFTVATPISSAPANLPPSRRIAVQSLLTEASSAPEGKREDEWAGENAAPAMIIGTGHAHSQPPSSPEDLNQRHLVFERLKRIIKVLPSSEVTAQKAERFWETSQWYQTILCREEFESVYFPAVYSPTPANPLSPHKLAVVLMVLTLEAYLDLEQDEDSPLVATYWDAVQACFDTRFGWAASIAGTQALALCTLFVGFGWRGTKASNFYWLRQMTSSALQLGLHRDAHPSFPAEEREFRRRVWHEVYVLDCLICLNHGQRASISVEYIETAYPKGVSLLAYKKYDFIRMVKSRVIEIGSLPDNAPAGWDRVQDVKRLLMQFE</sequence>
<keyword evidence="7" id="KW-1185">Reference proteome</keyword>
<protein>
    <recommendedName>
        <fullName evidence="5">Zn(2)-C6 fungal-type domain-containing protein</fullName>
    </recommendedName>
</protein>
<feature type="compositionally biased region" description="Polar residues" evidence="4">
    <location>
        <begin position="375"/>
        <end position="389"/>
    </location>
</feature>
<dbReference type="EMBL" id="KN848722">
    <property type="protein sequence ID" value="KIR78162.1"/>
    <property type="molecule type" value="Genomic_DNA"/>
</dbReference>
<evidence type="ECO:0000256" key="3">
    <source>
        <dbReference type="ARBA" id="ARBA00023242"/>
    </source>
</evidence>
<name>A0ABR5BR94_9TREE</name>
<feature type="compositionally biased region" description="Low complexity" evidence="4">
    <location>
        <begin position="67"/>
        <end position="77"/>
    </location>
</feature>
<dbReference type="Proteomes" id="UP000054272">
    <property type="component" value="Unassembled WGS sequence"/>
</dbReference>
<feature type="compositionally biased region" description="Polar residues" evidence="4">
    <location>
        <begin position="130"/>
        <end position="140"/>
    </location>
</feature>
<evidence type="ECO:0000256" key="2">
    <source>
        <dbReference type="ARBA" id="ARBA00022723"/>
    </source>
</evidence>
<dbReference type="Gene3D" id="4.10.240.10">
    <property type="entry name" value="Zn(2)-C6 fungal-type DNA-binding domain"/>
    <property type="match status" value="1"/>
</dbReference>
<evidence type="ECO:0000313" key="7">
    <source>
        <dbReference type="Proteomes" id="UP000054272"/>
    </source>
</evidence>
<feature type="compositionally biased region" description="Basic and acidic residues" evidence="4">
    <location>
        <begin position="351"/>
        <end position="360"/>
    </location>
</feature>
<proteinExistence type="predicted"/>
<feature type="compositionally biased region" description="Basic residues" evidence="4">
    <location>
        <begin position="144"/>
        <end position="154"/>
    </location>
</feature>
<evidence type="ECO:0000256" key="1">
    <source>
        <dbReference type="ARBA" id="ARBA00004123"/>
    </source>
</evidence>
<accession>A0ABR5BR94</accession>
<feature type="compositionally biased region" description="Basic and acidic residues" evidence="4">
    <location>
        <begin position="226"/>
        <end position="253"/>
    </location>
</feature>
<feature type="compositionally biased region" description="Basic and acidic residues" evidence="4">
    <location>
        <begin position="162"/>
        <end position="173"/>
    </location>
</feature>
<dbReference type="PROSITE" id="PS00463">
    <property type="entry name" value="ZN2_CY6_FUNGAL_1"/>
    <property type="match status" value="1"/>
</dbReference>
<feature type="region of interest" description="Disordered" evidence="4">
    <location>
        <begin position="210"/>
        <end position="253"/>
    </location>
</feature>
<feature type="region of interest" description="Disordered" evidence="4">
    <location>
        <begin position="1"/>
        <end position="194"/>
    </location>
</feature>
<keyword evidence="2" id="KW-0479">Metal-binding</keyword>
<feature type="compositionally biased region" description="Pro residues" evidence="4">
    <location>
        <begin position="86"/>
        <end position="97"/>
    </location>
</feature>
<dbReference type="InterPro" id="IPR050613">
    <property type="entry name" value="Sec_Metabolite_Reg"/>
</dbReference>
<feature type="compositionally biased region" description="Polar residues" evidence="4">
    <location>
        <begin position="111"/>
        <end position="121"/>
    </location>
</feature>